<feature type="region of interest" description="Disordered" evidence="3">
    <location>
        <begin position="1"/>
        <end position="32"/>
    </location>
</feature>
<feature type="domain" description="RRM" evidence="4">
    <location>
        <begin position="32"/>
        <end position="111"/>
    </location>
</feature>
<proteinExistence type="predicted"/>
<evidence type="ECO:0000313" key="6">
    <source>
        <dbReference type="Proteomes" id="UP001281761"/>
    </source>
</evidence>
<dbReference type="InterPro" id="IPR000504">
    <property type="entry name" value="RRM_dom"/>
</dbReference>
<reference evidence="5 6" key="1">
    <citation type="journal article" date="2022" name="bioRxiv">
        <title>Genomics of Preaxostyla Flagellates Illuminates Evolutionary Transitions and the Path Towards Mitochondrial Loss.</title>
        <authorList>
            <person name="Novak L.V.F."/>
            <person name="Treitli S.C."/>
            <person name="Pyrih J."/>
            <person name="Halakuc P."/>
            <person name="Pipaliya S.V."/>
            <person name="Vacek V."/>
            <person name="Brzon O."/>
            <person name="Soukal P."/>
            <person name="Eme L."/>
            <person name="Dacks J.B."/>
            <person name="Karnkowska A."/>
            <person name="Elias M."/>
            <person name="Hampl V."/>
        </authorList>
    </citation>
    <scope>NUCLEOTIDE SEQUENCE [LARGE SCALE GENOMIC DNA]</scope>
    <source>
        <strain evidence="5">NAU3</strain>
        <tissue evidence="5">Gut</tissue>
    </source>
</reference>
<dbReference type="InterPro" id="IPR035979">
    <property type="entry name" value="RBD_domain_sf"/>
</dbReference>
<dbReference type="Proteomes" id="UP001281761">
    <property type="component" value="Unassembled WGS sequence"/>
</dbReference>
<dbReference type="SUPFAM" id="SSF54928">
    <property type="entry name" value="RNA-binding domain, RBD"/>
    <property type="match status" value="1"/>
</dbReference>
<dbReference type="EMBL" id="JARBJD010000099">
    <property type="protein sequence ID" value="KAK2952795.1"/>
    <property type="molecule type" value="Genomic_DNA"/>
</dbReference>
<protein>
    <submittedName>
        <fullName evidence="5">U2 small nuclear ribonucleoprotein B</fullName>
    </submittedName>
</protein>
<name>A0ABQ9XRE1_9EUKA</name>
<keyword evidence="1 2" id="KW-0694">RNA-binding</keyword>
<gene>
    <name evidence="5" type="ORF">BLNAU_12263</name>
</gene>
<organism evidence="5 6">
    <name type="scientific">Blattamonas nauphoetae</name>
    <dbReference type="NCBI Taxonomy" id="2049346"/>
    <lineage>
        <taxon>Eukaryota</taxon>
        <taxon>Metamonada</taxon>
        <taxon>Preaxostyla</taxon>
        <taxon>Oxymonadida</taxon>
        <taxon>Blattamonas</taxon>
    </lineage>
</organism>
<evidence type="ECO:0000259" key="4">
    <source>
        <dbReference type="PROSITE" id="PS50102"/>
    </source>
</evidence>
<evidence type="ECO:0000256" key="1">
    <source>
        <dbReference type="ARBA" id="ARBA00022884"/>
    </source>
</evidence>
<dbReference type="GO" id="GO:1990904">
    <property type="term" value="C:ribonucleoprotein complex"/>
    <property type="evidence" value="ECO:0007669"/>
    <property type="project" value="UniProtKB-KW"/>
</dbReference>
<dbReference type="Pfam" id="PF00076">
    <property type="entry name" value="RRM_1"/>
    <property type="match status" value="1"/>
</dbReference>
<accession>A0ABQ9XRE1</accession>
<dbReference type="SMART" id="SM00360">
    <property type="entry name" value="RRM"/>
    <property type="match status" value="1"/>
</dbReference>
<dbReference type="PANTHER" id="PTHR23189">
    <property type="entry name" value="RNA RECOGNITION MOTIF-CONTAINING"/>
    <property type="match status" value="1"/>
</dbReference>
<sequence>MIKEEPTGTELLQTDPASTQSTRQQSSDSDTHTLYVNNLNDKLNKTELKRNLYFLFSQFGHVASIVCMKTPKMRGQAFIIYKERPSALIAMKTLQNKMFFGKEMHIHFSKTKSYLTRREEGDTTVPFS</sequence>
<dbReference type="Gene3D" id="3.30.70.330">
    <property type="match status" value="1"/>
</dbReference>
<feature type="compositionally biased region" description="Low complexity" evidence="3">
    <location>
        <begin position="18"/>
        <end position="28"/>
    </location>
</feature>
<keyword evidence="6" id="KW-1185">Reference proteome</keyword>
<comment type="caution">
    <text evidence="5">The sequence shown here is derived from an EMBL/GenBank/DDBJ whole genome shotgun (WGS) entry which is preliminary data.</text>
</comment>
<dbReference type="CDD" id="cd12246">
    <property type="entry name" value="RRM1_U1A_like"/>
    <property type="match status" value="1"/>
</dbReference>
<dbReference type="PROSITE" id="PS50102">
    <property type="entry name" value="RRM"/>
    <property type="match status" value="1"/>
</dbReference>
<dbReference type="InterPro" id="IPR012677">
    <property type="entry name" value="Nucleotide-bd_a/b_plait_sf"/>
</dbReference>
<evidence type="ECO:0000313" key="5">
    <source>
        <dbReference type="EMBL" id="KAK2952795.1"/>
    </source>
</evidence>
<evidence type="ECO:0000256" key="3">
    <source>
        <dbReference type="SAM" id="MobiDB-lite"/>
    </source>
</evidence>
<evidence type="ECO:0000256" key="2">
    <source>
        <dbReference type="PROSITE-ProRule" id="PRU00176"/>
    </source>
</evidence>
<keyword evidence="5" id="KW-0687">Ribonucleoprotein</keyword>